<evidence type="ECO:0000259" key="10">
    <source>
        <dbReference type="Pfam" id="PF17764"/>
    </source>
</evidence>
<comment type="subunit">
    <text evidence="8">Component of the replication restart primosome.</text>
</comment>
<evidence type="ECO:0000256" key="4">
    <source>
        <dbReference type="ARBA" id="ARBA00022741"/>
    </source>
</evidence>
<name>A0A1T5JIB1_9MICO</name>
<dbReference type="Gene3D" id="3.40.50.300">
    <property type="entry name" value="P-loop containing nucleotide triphosphate hydrolases"/>
    <property type="match status" value="1"/>
</dbReference>
<feature type="binding site" evidence="8">
    <location>
        <position position="445"/>
    </location>
    <ligand>
        <name>Zn(2+)</name>
        <dbReference type="ChEBI" id="CHEBI:29105"/>
        <label>1</label>
    </ligand>
</feature>
<dbReference type="InterPro" id="IPR042115">
    <property type="entry name" value="PriA_3primeBD_sf"/>
</dbReference>
<feature type="region of interest" description="Disordered" evidence="9">
    <location>
        <begin position="138"/>
        <end position="164"/>
    </location>
</feature>
<feature type="region of interest" description="Disordered" evidence="9">
    <location>
        <begin position="689"/>
        <end position="720"/>
    </location>
</feature>
<gene>
    <name evidence="8" type="primary">priA</name>
    <name evidence="11" type="ORF">SAMN06309945_1563</name>
</gene>
<evidence type="ECO:0000313" key="12">
    <source>
        <dbReference type="Proteomes" id="UP000190857"/>
    </source>
</evidence>
<dbReference type="InterPro" id="IPR027417">
    <property type="entry name" value="P-loop_NTPase"/>
</dbReference>
<organism evidence="11 12">
    <name type="scientific">Okibacterium fritillariae</name>
    <dbReference type="NCBI Taxonomy" id="123320"/>
    <lineage>
        <taxon>Bacteria</taxon>
        <taxon>Bacillati</taxon>
        <taxon>Actinomycetota</taxon>
        <taxon>Actinomycetes</taxon>
        <taxon>Micrococcales</taxon>
        <taxon>Microbacteriaceae</taxon>
        <taxon>Okibacterium</taxon>
    </lineage>
</organism>
<comment type="caution">
    <text evidence="8">As this protein does not have any detectable helicase domains, it probably does not have helicase activity.</text>
</comment>
<feature type="binding site" evidence="8">
    <location>
        <position position="469"/>
    </location>
    <ligand>
        <name>Zn(2+)</name>
        <dbReference type="ChEBI" id="CHEBI:29105"/>
        <label>2</label>
    </ligand>
</feature>
<dbReference type="GO" id="GO:0006302">
    <property type="term" value="P:double-strand break repair"/>
    <property type="evidence" value="ECO:0007669"/>
    <property type="project" value="InterPro"/>
</dbReference>
<feature type="binding site" evidence="8">
    <location>
        <position position="454"/>
    </location>
    <ligand>
        <name>Zn(2+)</name>
        <dbReference type="ChEBI" id="CHEBI:29105"/>
        <label>2</label>
    </ligand>
</feature>
<comment type="similarity">
    <text evidence="8">Belongs to the helicase family. PriA subfamily.</text>
</comment>
<dbReference type="GO" id="GO:0006270">
    <property type="term" value="P:DNA replication initiation"/>
    <property type="evidence" value="ECO:0007669"/>
    <property type="project" value="TreeGrafter"/>
</dbReference>
<comment type="function">
    <text evidence="8">Initiates the restart of stalled replication forks, which reloads the replicative helicase on sites other than the origin of replication. Recognizes and binds to abandoned replication forks and remodels them to uncover a helicase loading site. Promotes assembly of the primosome at these replication forks.</text>
</comment>
<dbReference type="GO" id="GO:0008270">
    <property type="term" value="F:zinc ion binding"/>
    <property type="evidence" value="ECO:0007669"/>
    <property type="project" value="UniProtKB-UniRule"/>
</dbReference>
<feature type="binding site" evidence="8">
    <location>
        <position position="472"/>
    </location>
    <ligand>
        <name>Zn(2+)</name>
        <dbReference type="ChEBI" id="CHEBI:29105"/>
        <label>2</label>
    </ligand>
</feature>
<keyword evidence="2 8" id="KW-0235">DNA replication</keyword>
<feature type="binding site" evidence="8">
    <location>
        <position position="451"/>
    </location>
    <ligand>
        <name>Zn(2+)</name>
        <dbReference type="ChEBI" id="CHEBI:29105"/>
        <label>2</label>
    </ligand>
</feature>
<feature type="binding site" evidence="8">
    <location>
        <position position="481"/>
    </location>
    <ligand>
        <name>Zn(2+)</name>
        <dbReference type="ChEBI" id="CHEBI:29105"/>
        <label>1</label>
    </ligand>
</feature>
<keyword evidence="4 8" id="KW-0547">Nucleotide-binding</keyword>
<feature type="compositionally biased region" description="Basic and acidic residues" evidence="9">
    <location>
        <begin position="711"/>
        <end position="720"/>
    </location>
</feature>
<keyword evidence="6 8" id="KW-0067">ATP-binding</keyword>
<dbReference type="InterPro" id="IPR041222">
    <property type="entry name" value="PriA_3primeBD"/>
</dbReference>
<protein>
    <recommendedName>
        <fullName evidence="8">Probable replication restart protein PriA</fullName>
    </recommendedName>
    <alternativeName>
        <fullName evidence="8">Putative ATP-dependent DNA helicase PriA</fullName>
    </alternativeName>
</protein>
<dbReference type="EMBL" id="FUZP01000001">
    <property type="protein sequence ID" value="SKC50918.1"/>
    <property type="molecule type" value="Genomic_DNA"/>
</dbReference>
<accession>A0A1T5JIB1</accession>
<comment type="cofactor">
    <cofactor evidence="8">
        <name>Zn(2+)</name>
        <dbReference type="ChEBI" id="CHEBI:29105"/>
    </cofactor>
    <text evidence="8">Binds 2 zinc ions per subunit.</text>
</comment>
<dbReference type="STRING" id="123320.SAMN06309945_1563"/>
<dbReference type="AlphaFoldDB" id="A0A1T5JIB1"/>
<feature type="binding site" evidence="8">
    <location>
        <position position="484"/>
    </location>
    <ligand>
        <name>Zn(2+)</name>
        <dbReference type="ChEBI" id="CHEBI:29105"/>
        <label>1</label>
    </ligand>
</feature>
<keyword evidence="12" id="KW-1185">Reference proteome</keyword>
<dbReference type="PANTHER" id="PTHR30580">
    <property type="entry name" value="PRIMOSOMAL PROTEIN N"/>
    <property type="match status" value="1"/>
</dbReference>
<dbReference type="HAMAP" id="MF_00983">
    <property type="entry name" value="PriA"/>
    <property type="match status" value="1"/>
</dbReference>
<evidence type="ECO:0000256" key="8">
    <source>
        <dbReference type="HAMAP-Rule" id="MF_00983"/>
    </source>
</evidence>
<keyword evidence="3 8" id="KW-0479">Metal-binding</keyword>
<dbReference type="Pfam" id="PF17764">
    <property type="entry name" value="PriA_3primeBD"/>
    <property type="match status" value="1"/>
</dbReference>
<evidence type="ECO:0000313" key="11">
    <source>
        <dbReference type="EMBL" id="SKC50918.1"/>
    </source>
</evidence>
<dbReference type="GO" id="GO:0043138">
    <property type="term" value="F:3'-5' DNA helicase activity"/>
    <property type="evidence" value="ECO:0007669"/>
    <property type="project" value="TreeGrafter"/>
</dbReference>
<dbReference type="GO" id="GO:1990077">
    <property type="term" value="C:primosome complex"/>
    <property type="evidence" value="ECO:0007669"/>
    <property type="project" value="UniProtKB-UniRule"/>
</dbReference>
<feature type="domain" description="Primosomal protein N' 3' DNA-binding" evidence="10">
    <location>
        <begin position="22"/>
        <end position="123"/>
    </location>
</feature>
<feature type="binding site" evidence="8">
    <location>
        <position position="442"/>
    </location>
    <ligand>
        <name>Zn(2+)</name>
        <dbReference type="ChEBI" id="CHEBI:29105"/>
        <label>1</label>
    </ligand>
</feature>
<keyword evidence="5 8" id="KW-0862">Zinc</keyword>
<dbReference type="GO" id="GO:0006269">
    <property type="term" value="P:DNA replication, synthesis of primer"/>
    <property type="evidence" value="ECO:0007669"/>
    <property type="project" value="UniProtKB-KW"/>
</dbReference>
<dbReference type="GO" id="GO:0005524">
    <property type="term" value="F:ATP binding"/>
    <property type="evidence" value="ECO:0007669"/>
    <property type="project" value="UniProtKB-UniRule"/>
</dbReference>
<evidence type="ECO:0000256" key="9">
    <source>
        <dbReference type="SAM" id="MobiDB-lite"/>
    </source>
</evidence>
<dbReference type="GO" id="GO:0006310">
    <property type="term" value="P:DNA recombination"/>
    <property type="evidence" value="ECO:0007669"/>
    <property type="project" value="InterPro"/>
</dbReference>
<keyword evidence="1 8" id="KW-0639">Primosome</keyword>
<dbReference type="Gene3D" id="3.40.1440.60">
    <property type="entry name" value="PriA, 3(prime) DNA-binding domain"/>
    <property type="match status" value="1"/>
</dbReference>
<dbReference type="PANTHER" id="PTHR30580:SF0">
    <property type="entry name" value="PRIMOSOMAL PROTEIN N"/>
    <property type="match status" value="1"/>
</dbReference>
<evidence type="ECO:0000256" key="1">
    <source>
        <dbReference type="ARBA" id="ARBA00022515"/>
    </source>
</evidence>
<dbReference type="Proteomes" id="UP000190857">
    <property type="component" value="Unassembled WGS sequence"/>
</dbReference>
<keyword evidence="7 8" id="KW-0238">DNA-binding</keyword>
<dbReference type="RefSeq" id="WP_234991010.1">
    <property type="nucleotide sequence ID" value="NZ_FUZP01000001.1"/>
</dbReference>
<evidence type="ECO:0000256" key="3">
    <source>
        <dbReference type="ARBA" id="ARBA00022723"/>
    </source>
</evidence>
<dbReference type="InterPro" id="IPR005259">
    <property type="entry name" value="PriA"/>
</dbReference>
<evidence type="ECO:0000256" key="7">
    <source>
        <dbReference type="ARBA" id="ARBA00023125"/>
    </source>
</evidence>
<keyword evidence="11" id="KW-0347">Helicase</keyword>
<proteinExistence type="inferred from homology"/>
<evidence type="ECO:0000256" key="6">
    <source>
        <dbReference type="ARBA" id="ARBA00022840"/>
    </source>
</evidence>
<sequence length="720" mass="76542">MAEPLADPTGGSALPETGTVARVVIDSPLPQLDHLFDYAIPEKLRGSVVPGVRVKVPLRSANRVAAAYVVEVVETSDFGGALTPLDELVSDVPVLTPEVWSLARRLSERSAGGASDILRLAIPSRQVRVEKAWKARRLEASGQAPGSESDDTAPQPGADTDVDGVTRAEPVANRGRDDHAGTAETAADAADVSDGLIPISGYRDSVWHTVAGGGRLALDAVPSPRETASGAPIGSWARTLAELAHNTVVSGRTAVLLTPDYRDQDQLEAALADVLPLEQISRVDARQSNAERYASFLDLLDDRPRAIVGNRSAIYAPSARLGLIAMWDDGDHLYREPLAPYVHARDAALVRQEESGAALVILSHGRSVETERLVQMGWFTAEAPKPLVAPRIIQTARQDQPDAASGAARIPSTAWRIAREALETGPVLVQVARPGYAPAVACANCSHLARCRECHGPLGVTRAGATPACTVCGALAVNWQCDTCEHKLFKLVTRGSGRTAEELGKAFPGHTVIVSDGERNVQTIERRASLVVATRGAEPLVPGGYAAVLLLDGERMLAAESLSIAEDCLRWWSNAAALAAPRAPVVLTGVAGTLGTALANWDQSGFARQELDDRRALRFPPAVRVVALTGTADSVDRAIDDVRAEHELPPGAVLGPTPHEKDQVRAVIRTDYALAQRLAKSLRASVVKAATSRRRPPAAKGGYRPAPTLKVHFDDPEIFQ</sequence>
<keyword evidence="11" id="KW-0378">Hydrolase</keyword>
<dbReference type="GO" id="GO:0003677">
    <property type="term" value="F:DNA binding"/>
    <property type="evidence" value="ECO:0007669"/>
    <property type="project" value="UniProtKB-UniRule"/>
</dbReference>
<evidence type="ECO:0000256" key="2">
    <source>
        <dbReference type="ARBA" id="ARBA00022705"/>
    </source>
</evidence>
<evidence type="ECO:0000256" key="5">
    <source>
        <dbReference type="ARBA" id="ARBA00022833"/>
    </source>
</evidence>
<reference evidence="11 12" key="1">
    <citation type="submission" date="2017-02" db="EMBL/GenBank/DDBJ databases">
        <authorList>
            <person name="Peterson S.W."/>
        </authorList>
    </citation>
    <scope>NUCLEOTIDE SEQUENCE [LARGE SCALE GENOMIC DNA]</scope>
    <source>
        <strain evidence="11 12">VKM Ac-2059</strain>
    </source>
</reference>